<dbReference type="GO" id="GO:0007005">
    <property type="term" value="P:mitochondrion organization"/>
    <property type="evidence" value="ECO:0007669"/>
    <property type="project" value="UniProtKB-ARBA"/>
</dbReference>
<comment type="subcellular location">
    <subcellularLocation>
        <location evidence="1">Membrane</location>
    </subcellularLocation>
</comment>
<evidence type="ECO:0000259" key="7">
    <source>
        <dbReference type="Pfam" id="PF00350"/>
    </source>
</evidence>
<keyword evidence="4" id="KW-0342">GTP-binding</keyword>
<sequence>MTSQVLSALKQASDNVVHITPKSARRTDIAQSTLSHTTKNDDLSSSPSNEFFDTTSQIFVTGSSIKETVSSNPSLGSTTSSGQLTKASETAEKQIEDDRIEAQHVIADYGIDPNEMLHMVVRWTQHLLTEFHGLKHQFKRILEKKFENQELNINADLNNKTRMLYNHMKQLEQTLQTVLSKKSFDELQSYLTKIDHSTDVNELKQKINDLIDTYIKIIESLEYVEQQQEEIDRNSNRLVSIKNILERLKELNAKVSHTICIIGLEKCGKSTYINALLGYDLLPSDSKRCTQIRTILKPPMRDNPNLFATAKFYNDSEFGNLLEQMKRKDDESDENFQLRKKQIMELRSTIVSKYPEGEQRFNTGSGGGGSVNAGGERKQVSEYIVGESYVNIIKELTIFTDKLPGKNYELLDVPGFDSPIKEHRLAGLQAIKSSDAFLYLTDGQRPDLTEPQMVLLNEIQGENHYEAMQRAFGIITKLDLCQTQTKFNDHFLKARDQLIEKKFKKEHIFAICSVLQLLKQNSEEFTVIQDKIKNFGELENGFQKSKTALSQFIECELPKTHLKQLVDLAKNELLRYVTDTLKTARKILPINPTEETSIDTYIKKLNTEKWDQVYEEERFQPTFAKANFWQKTQLTENRSKFIDETKRIFHDRFRALAMEAPEQRPQRSIKRLMFETYGFTPLHPNSHPPEDKIREKLCFELEKVVLRTSNELTQHFYDNYVCKLVKILNEICPEDNGLYETTLSLEICKIETRTLVTRVCGPVIAATLRFSQSDAKCRQAAVDELILVAPTVAYNLCENNNSNDGTNSGSGIMATFSSLAPTLVKGIELGLGIFGRTGIQNRLTAEVVKMIFRRII</sequence>
<evidence type="ECO:0000313" key="8">
    <source>
        <dbReference type="EMBL" id="CAF0735338.1"/>
    </source>
</evidence>
<keyword evidence="2" id="KW-0547">Nucleotide-binding</keyword>
<organism evidence="8 10">
    <name type="scientific">Didymodactylos carnosus</name>
    <dbReference type="NCBI Taxonomy" id="1234261"/>
    <lineage>
        <taxon>Eukaryota</taxon>
        <taxon>Metazoa</taxon>
        <taxon>Spiralia</taxon>
        <taxon>Gnathifera</taxon>
        <taxon>Rotifera</taxon>
        <taxon>Eurotatoria</taxon>
        <taxon>Bdelloidea</taxon>
        <taxon>Philodinida</taxon>
        <taxon>Philodinidae</taxon>
        <taxon>Didymodactylos</taxon>
    </lineage>
</organism>
<dbReference type="EMBL" id="CAJOBA010000186">
    <property type="protein sequence ID" value="CAF3511959.1"/>
    <property type="molecule type" value="Genomic_DNA"/>
</dbReference>
<comment type="caution">
    <text evidence="8">The sequence shown here is derived from an EMBL/GenBank/DDBJ whole genome shotgun (WGS) entry which is preliminary data.</text>
</comment>
<dbReference type="Gene3D" id="3.40.50.300">
    <property type="entry name" value="P-loop containing nucleotide triphosphate hydrolases"/>
    <property type="match status" value="1"/>
</dbReference>
<feature type="region of interest" description="Disordered" evidence="6">
    <location>
        <begin position="20"/>
        <end position="49"/>
    </location>
</feature>
<dbReference type="Pfam" id="PF00350">
    <property type="entry name" value="Dynamin_N"/>
    <property type="match status" value="1"/>
</dbReference>
<feature type="compositionally biased region" description="Polar residues" evidence="6">
    <location>
        <begin position="29"/>
        <end position="49"/>
    </location>
</feature>
<evidence type="ECO:0000256" key="2">
    <source>
        <dbReference type="ARBA" id="ARBA00022741"/>
    </source>
</evidence>
<reference evidence="8" key="1">
    <citation type="submission" date="2021-02" db="EMBL/GenBank/DDBJ databases">
        <authorList>
            <person name="Nowell W R."/>
        </authorList>
    </citation>
    <scope>NUCLEOTIDE SEQUENCE</scope>
</reference>
<keyword evidence="5" id="KW-0472">Membrane</keyword>
<evidence type="ECO:0000313" key="9">
    <source>
        <dbReference type="EMBL" id="CAF3511959.1"/>
    </source>
</evidence>
<evidence type="ECO:0000256" key="4">
    <source>
        <dbReference type="ARBA" id="ARBA00023134"/>
    </source>
</evidence>
<dbReference type="PANTHER" id="PTHR10465">
    <property type="entry name" value="TRANSMEMBRANE GTPASE FZO1"/>
    <property type="match status" value="1"/>
</dbReference>
<dbReference type="AlphaFoldDB" id="A0A8S2CTM9"/>
<dbReference type="Proteomes" id="UP000682733">
    <property type="component" value="Unassembled WGS sequence"/>
</dbReference>
<dbReference type="GO" id="GO:0005525">
    <property type="term" value="F:GTP binding"/>
    <property type="evidence" value="ECO:0007669"/>
    <property type="project" value="UniProtKB-KW"/>
</dbReference>
<evidence type="ECO:0000256" key="5">
    <source>
        <dbReference type="ARBA" id="ARBA00023136"/>
    </source>
</evidence>
<dbReference type="Proteomes" id="UP000677228">
    <property type="component" value="Unassembled WGS sequence"/>
</dbReference>
<name>A0A8S2CTM9_9BILA</name>
<proteinExistence type="predicted"/>
<dbReference type="InterPro" id="IPR027417">
    <property type="entry name" value="P-loop_NTPase"/>
</dbReference>
<accession>A0A8S2CTM9</accession>
<gene>
    <name evidence="8" type="ORF">OVA965_LOCUS1100</name>
    <name evidence="9" type="ORF">TMI583_LOCUS1101</name>
</gene>
<evidence type="ECO:0000256" key="3">
    <source>
        <dbReference type="ARBA" id="ARBA00022801"/>
    </source>
</evidence>
<evidence type="ECO:0000256" key="1">
    <source>
        <dbReference type="ARBA" id="ARBA00004370"/>
    </source>
</evidence>
<feature type="domain" description="Dynamin N-terminal" evidence="7">
    <location>
        <begin position="259"/>
        <end position="462"/>
    </location>
</feature>
<evidence type="ECO:0000256" key="6">
    <source>
        <dbReference type="SAM" id="MobiDB-lite"/>
    </source>
</evidence>
<dbReference type="GO" id="GO:0003924">
    <property type="term" value="F:GTPase activity"/>
    <property type="evidence" value="ECO:0007669"/>
    <property type="project" value="InterPro"/>
</dbReference>
<dbReference type="InterPro" id="IPR045063">
    <property type="entry name" value="Dynamin_N"/>
</dbReference>
<dbReference type="EMBL" id="CAJNOK010000186">
    <property type="protein sequence ID" value="CAF0735338.1"/>
    <property type="molecule type" value="Genomic_DNA"/>
</dbReference>
<dbReference type="PANTHER" id="PTHR10465:SF0">
    <property type="entry name" value="SARCALUMENIN"/>
    <property type="match status" value="1"/>
</dbReference>
<dbReference type="GO" id="GO:0016020">
    <property type="term" value="C:membrane"/>
    <property type="evidence" value="ECO:0007669"/>
    <property type="project" value="UniProtKB-SubCell"/>
</dbReference>
<keyword evidence="3" id="KW-0378">Hydrolase</keyword>
<feature type="region of interest" description="Disordered" evidence="6">
    <location>
        <begin position="68"/>
        <end position="89"/>
    </location>
</feature>
<dbReference type="InterPro" id="IPR027094">
    <property type="entry name" value="Mitofusin_fam"/>
</dbReference>
<protein>
    <recommendedName>
        <fullName evidence="7">Dynamin N-terminal domain-containing protein</fullName>
    </recommendedName>
</protein>
<feature type="compositionally biased region" description="Low complexity" evidence="6">
    <location>
        <begin position="70"/>
        <end position="85"/>
    </location>
</feature>
<dbReference type="SUPFAM" id="SSF52540">
    <property type="entry name" value="P-loop containing nucleoside triphosphate hydrolases"/>
    <property type="match status" value="1"/>
</dbReference>
<evidence type="ECO:0000313" key="10">
    <source>
        <dbReference type="Proteomes" id="UP000677228"/>
    </source>
</evidence>